<feature type="region of interest" description="Disordered" evidence="1">
    <location>
        <begin position="1"/>
        <end position="154"/>
    </location>
</feature>
<reference evidence="2 3" key="1">
    <citation type="submission" date="2014-04" db="EMBL/GenBank/DDBJ databases">
        <authorList>
            <consortium name="DOE Joint Genome Institute"/>
            <person name="Kuo A."/>
            <person name="Kohler A."/>
            <person name="Nagy L.G."/>
            <person name="Floudas D."/>
            <person name="Copeland A."/>
            <person name="Barry K.W."/>
            <person name="Cichocki N."/>
            <person name="Veneault-Fourrey C."/>
            <person name="LaButti K."/>
            <person name="Lindquist E.A."/>
            <person name="Lipzen A."/>
            <person name="Lundell T."/>
            <person name="Morin E."/>
            <person name="Murat C."/>
            <person name="Sun H."/>
            <person name="Tunlid A."/>
            <person name="Henrissat B."/>
            <person name="Grigoriev I.V."/>
            <person name="Hibbett D.S."/>
            <person name="Martin F."/>
            <person name="Nordberg H.P."/>
            <person name="Cantor M.N."/>
            <person name="Hua S.X."/>
        </authorList>
    </citation>
    <scope>NUCLEOTIDE SEQUENCE [LARGE SCALE GENOMIC DNA]</scope>
    <source>
        <strain evidence="2 3">LaAM-08-1</strain>
    </source>
</reference>
<organism evidence="2 3">
    <name type="scientific">Laccaria amethystina LaAM-08-1</name>
    <dbReference type="NCBI Taxonomy" id="1095629"/>
    <lineage>
        <taxon>Eukaryota</taxon>
        <taxon>Fungi</taxon>
        <taxon>Dikarya</taxon>
        <taxon>Basidiomycota</taxon>
        <taxon>Agaricomycotina</taxon>
        <taxon>Agaricomycetes</taxon>
        <taxon>Agaricomycetidae</taxon>
        <taxon>Agaricales</taxon>
        <taxon>Agaricineae</taxon>
        <taxon>Hydnangiaceae</taxon>
        <taxon>Laccaria</taxon>
    </lineage>
</organism>
<feature type="compositionally biased region" description="Low complexity" evidence="1">
    <location>
        <begin position="59"/>
        <end position="69"/>
    </location>
</feature>
<name>A0A0C9X910_9AGAR</name>
<evidence type="ECO:0000313" key="2">
    <source>
        <dbReference type="EMBL" id="KIK08715.1"/>
    </source>
</evidence>
<sequence>MSTSPRDAQDEGADKQSLDELEEPQPTADAEAGTSTATPVKRGRGRPKGSRNKKSLTGASAAADASMPATPRKRGRPPKVRSIALFQDFLSLSLQEKKEEDGEERAPKRPRGRPPKNPRPQTKEGETSGAGGSGDPESSTKKKRGRPSKNAAAT</sequence>
<dbReference type="SMART" id="SM00384">
    <property type="entry name" value="AT_hook"/>
    <property type="match status" value="4"/>
</dbReference>
<protein>
    <submittedName>
        <fullName evidence="2">Uncharacterized protein</fullName>
    </submittedName>
</protein>
<dbReference type="EMBL" id="KN838541">
    <property type="protein sequence ID" value="KIK08715.1"/>
    <property type="molecule type" value="Genomic_DNA"/>
</dbReference>
<feature type="compositionally biased region" description="Basic residues" evidence="1">
    <location>
        <begin position="41"/>
        <end position="54"/>
    </location>
</feature>
<dbReference type="STRING" id="1095629.A0A0C9X910"/>
<dbReference type="PRINTS" id="PR00929">
    <property type="entry name" value="ATHOOK"/>
</dbReference>
<evidence type="ECO:0000313" key="3">
    <source>
        <dbReference type="Proteomes" id="UP000054477"/>
    </source>
</evidence>
<evidence type="ECO:0000256" key="1">
    <source>
        <dbReference type="SAM" id="MobiDB-lite"/>
    </source>
</evidence>
<accession>A0A0C9X910</accession>
<dbReference type="AlphaFoldDB" id="A0A0C9X910"/>
<dbReference type="HOGENOM" id="CLU_133973_0_0_1"/>
<dbReference type="InterPro" id="IPR017956">
    <property type="entry name" value="AT_hook_DNA-bd_motif"/>
</dbReference>
<reference evidence="3" key="2">
    <citation type="submission" date="2015-01" db="EMBL/GenBank/DDBJ databases">
        <title>Evolutionary Origins and Diversification of the Mycorrhizal Mutualists.</title>
        <authorList>
            <consortium name="DOE Joint Genome Institute"/>
            <consortium name="Mycorrhizal Genomics Consortium"/>
            <person name="Kohler A."/>
            <person name="Kuo A."/>
            <person name="Nagy L.G."/>
            <person name="Floudas D."/>
            <person name="Copeland A."/>
            <person name="Barry K.W."/>
            <person name="Cichocki N."/>
            <person name="Veneault-Fourrey C."/>
            <person name="LaButti K."/>
            <person name="Lindquist E.A."/>
            <person name="Lipzen A."/>
            <person name="Lundell T."/>
            <person name="Morin E."/>
            <person name="Murat C."/>
            <person name="Riley R."/>
            <person name="Ohm R."/>
            <person name="Sun H."/>
            <person name="Tunlid A."/>
            <person name="Henrissat B."/>
            <person name="Grigoriev I.V."/>
            <person name="Hibbett D.S."/>
            <person name="Martin F."/>
        </authorList>
    </citation>
    <scope>NUCLEOTIDE SEQUENCE [LARGE SCALE GENOMIC DNA]</scope>
    <source>
        <strain evidence="3">LaAM-08-1</strain>
    </source>
</reference>
<feature type="compositionally biased region" description="Basic and acidic residues" evidence="1">
    <location>
        <begin position="95"/>
        <end position="107"/>
    </location>
</feature>
<dbReference type="Proteomes" id="UP000054477">
    <property type="component" value="Unassembled WGS sequence"/>
</dbReference>
<proteinExistence type="predicted"/>
<keyword evidence="3" id="KW-1185">Reference proteome</keyword>
<gene>
    <name evidence="2" type="ORF">K443DRAFT_531328</name>
</gene>
<dbReference type="GO" id="GO:0003677">
    <property type="term" value="F:DNA binding"/>
    <property type="evidence" value="ECO:0007669"/>
    <property type="project" value="InterPro"/>
</dbReference>
<feature type="compositionally biased region" description="Basic and acidic residues" evidence="1">
    <location>
        <begin position="7"/>
        <end position="18"/>
    </location>
</feature>
<dbReference type="Pfam" id="PF02178">
    <property type="entry name" value="AT_hook"/>
    <property type="match status" value="4"/>
</dbReference>
<dbReference type="OrthoDB" id="3268356at2759"/>